<evidence type="ECO:0000313" key="2">
    <source>
        <dbReference type="EMBL" id="MBC9250981.1"/>
    </source>
</evidence>
<feature type="transmembrane region" description="Helical" evidence="1">
    <location>
        <begin position="354"/>
        <end position="378"/>
    </location>
</feature>
<feature type="transmembrane region" description="Helical" evidence="1">
    <location>
        <begin position="418"/>
        <end position="440"/>
    </location>
</feature>
<reference evidence="2 3" key="1">
    <citation type="submission" date="2016-06" db="EMBL/GenBank/DDBJ databases">
        <authorList>
            <person name="Ramos C."/>
            <person name="Pintado A."/>
            <person name="Crespo-Gomez J.I."/>
        </authorList>
    </citation>
    <scope>NUCLEOTIDE SEQUENCE [LARGE SCALE GENOMIC DNA]</scope>
    <source>
        <strain evidence="2 3">AVO110</strain>
    </source>
</reference>
<keyword evidence="1" id="KW-0812">Transmembrane</keyword>
<gene>
    <name evidence="2" type="ORF">A9179_11890</name>
</gene>
<proteinExistence type="predicted"/>
<accession>A0ABR7S327</accession>
<protein>
    <recommendedName>
        <fullName evidence="4">Transmembrane protein</fullName>
    </recommendedName>
</protein>
<evidence type="ECO:0000313" key="3">
    <source>
        <dbReference type="Proteomes" id="UP000744555"/>
    </source>
</evidence>
<dbReference type="RefSeq" id="WP_187806045.1">
    <property type="nucleotide sequence ID" value="NZ_LZEU01000001.1"/>
</dbReference>
<sequence>MSPLPLANLLNDLAKTGQALISESDATVSVSELKSSTAEQVIKALEAIGCRYQLLDHAFNAYDADEIEEGDEGYLIVFDKPIGERKNADTLYLLTECGLIDHLRQGHPASCWRVMGLSHPINCKARTLSGWDDDLIIIATSSTKAPRLLVKEASNVRVVPDNVQHWLLVENHKLNESEPFHILWAQFAYEALGRCIANEVESIDFKLIFKGPPKLTLEALGDNPVRRNSIGLGDFDLLHEPTSWVYENSREAEIKHVLLSTEIARSGRSDGEVVSYFRDNIAAAFECAKIAYQMSISEVTKDTLKSLGDLRKAVTEETGKATDATRQTVAAVASALAVGLGMIVARVSVALNPWIILVVMVIAFGYVVLIALSGWHFILVQRSLRTQWQLKLYRFLSSDDYKTMVTEPVGKSERIYKWSVIGGGAVLLIAAIAISTFAFVDRSKNDKVIADNRVSSTSMPSVLPVFPGALHHRAASTAPRVKSTGYSWQHIPCCVFIDVSRSLDCQMPRSNNPLLMRPQ</sequence>
<keyword evidence="1" id="KW-0472">Membrane</keyword>
<name>A0ABR7S327_AQUAC</name>
<keyword evidence="1" id="KW-1133">Transmembrane helix</keyword>
<dbReference type="Proteomes" id="UP000744555">
    <property type="component" value="Unassembled WGS sequence"/>
</dbReference>
<keyword evidence="3" id="KW-1185">Reference proteome</keyword>
<dbReference type="EMBL" id="LZEU01000001">
    <property type="protein sequence ID" value="MBC9250981.1"/>
    <property type="molecule type" value="Genomic_DNA"/>
</dbReference>
<evidence type="ECO:0000256" key="1">
    <source>
        <dbReference type="SAM" id="Phobius"/>
    </source>
</evidence>
<feature type="transmembrane region" description="Helical" evidence="1">
    <location>
        <begin position="328"/>
        <end position="347"/>
    </location>
</feature>
<evidence type="ECO:0008006" key="4">
    <source>
        <dbReference type="Google" id="ProtNLM"/>
    </source>
</evidence>
<comment type="caution">
    <text evidence="2">The sequence shown here is derived from an EMBL/GenBank/DDBJ whole genome shotgun (WGS) entry which is preliminary data.</text>
</comment>
<organism evidence="2 3">
    <name type="scientific">Aquipseudomonas alcaligenes</name>
    <name type="common">Pseudomonas alcaligenes</name>
    <dbReference type="NCBI Taxonomy" id="43263"/>
    <lineage>
        <taxon>Bacteria</taxon>
        <taxon>Pseudomonadati</taxon>
        <taxon>Pseudomonadota</taxon>
        <taxon>Gammaproteobacteria</taxon>
        <taxon>Pseudomonadales</taxon>
        <taxon>Pseudomonadaceae</taxon>
        <taxon>Aquipseudomonas</taxon>
    </lineage>
</organism>